<feature type="domain" description="PH" evidence="2">
    <location>
        <begin position="7"/>
        <end position="120"/>
    </location>
</feature>
<dbReference type="PANTHER" id="PTHR14336:SF5">
    <property type="entry name" value="PLECKSTRIN HOMOLOGY DOMAIN-CONTAINING FAMILY A MEMBER 2"/>
    <property type="match status" value="1"/>
</dbReference>
<dbReference type="SMART" id="SM00233">
    <property type="entry name" value="PH"/>
    <property type="match status" value="2"/>
</dbReference>
<dbReference type="Gene3D" id="2.30.29.30">
    <property type="entry name" value="Pleckstrin-homology domain (PH domain)/Phosphotyrosine-binding domain (PTB)"/>
    <property type="match status" value="2"/>
</dbReference>
<dbReference type="SUPFAM" id="SSF50729">
    <property type="entry name" value="PH domain-like"/>
    <property type="match status" value="2"/>
</dbReference>
<keyword evidence="1" id="KW-0472">Membrane</keyword>
<keyword evidence="1" id="KW-1133">Transmembrane helix</keyword>
<protein>
    <submittedName>
        <fullName evidence="3">Pleckstrin homology domain-containing family A member 2-like</fullName>
    </submittedName>
</protein>
<dbReference type="Proteomes" id="UP000472270">
    <property type="component" value="Unassembled WGS sequence"/>
</dbReference>
<dbReference type="InterPro" id="IPR011993">
    <property type="entry name" value="PH-like_dom_sf"/>
</dbReference>
<proteinExistence type="predicted"/>
<keyword evidence="4" id="KW-1185">Reference proteome</keyword>
<dbReference type="Pfam" id="PF00169">
    <property type="entry name" value="PH"/>
    <property type="match status" value="1"/>
</dbReference>
<dbReference type="PROSITE" id="PS50003">
    <property type="entry name" value="PH_DOMAIN"/>
    <property type="match status" value="2"/>
</dbReference>
<accession>A0A673MFN4</accession>
<gene>
    <name evidence="3" type="primary">LOC107734508</name>
</gene>
<name>A0A673MFN4_9TELE</name>
<dbReference type="PANTHER" id="PTHR14336">
    <property type="entry name" value="TANDEM PH DOMAIN CONTAINING PROTEIN"/>
    <property type="match status" value="1"/>
</dbReference>
<sequence>MPYLDRQNRTCGFLDIEENENSDKFYRRYFILDTHENFLLWYMDNPQNLPPGTVSVGSLRLKMQYFFFLQLLIYINNLLLIIYLFICLPVINALSRRYFLQANDAIDSKEWVIALNNATKITVPKASPVAQSSDATNVSNPSQSTSRQAYKTEIVGGVVVHTPVQQVTDLYVFFIHLFNLGSNEYESVVLSSEKSWKRRFFILDDQTVSYYKSEMEPLRSIRLRDVLKVNEDLLSRDNLFEIITSTRTFYIQADTPEDMKGWIKDIASKIQDFRGPSKVNILNIRFQSSLTSLIVSCQKINQQIKSMWIKKSSNLYIYIYILSSFVSRFG</sequence>
<evidence type="ECO:0000313" key="4">
    <source>
        <dbReference type="Proteomes" id="UP000472270"/>
    </source>
</evidence>
<reference evidence="3" key="2">
    <citation type="submission" date="2025-09" db="UniProtKB">
        <authorList>
            <consortium name="Ensembl"/>
        </authorList>
    </citation>
    <scope>IDENTIFICATION</scope>
</reference>
<keyword evidence="1" id="KW-0812">Transmembrane</keyword>
<organism evidence="3 4">
    <name type="scientific">Sinocyclocheilus rhinocerous</name>
    <dbReference type="NCBI Taxonomy" id="307959"/>
    <lineage>
        <taxon>Eukaryota</taxon>
        <taxon>Metazoa</taxon>
        <taxon>Chordata</taxon>
        <taxon>Craniata</taxon>
        <taxon>Vertebrata</taxon>
        <taxon>Euteleostomi</taxon>
        <taxon>Actinopterygii</taxon>
        <taxon>Neopterygii</taxon>
        <taxon>Teleostei</taxon>
        <taxon>Ostariophysi</taxon>
        <taxon>Cypriniformes</taxon>
        <taxon>Cyprinidae</taxon>
        <taxon>Cyprininae</taxon>
        <taxon>Sinocyclocheilus</taxon>
    </lineage>
</organism>
<reference evidence="3" key="1">
    <citation type="submission" date="2025-08" db="UniProtKB">
        <authorList>
            <consortium name="Ensembl"/>
        </authorList>
    </citation>
    <scope>IDENTIFICATION</scope>
</reference>
<feature type="transmembrane region" description="Helical" evidence="1">
    <location>
        <begin position="65"/>
        <end position="86"/>
    </location>
</feature>
<evidence type="ECO:0000313" key="3">
    <source>
        <dbReference type="Ensembl" id="ENSSRHP00000089047.1"/>
    </source>
</evidence>
<dbReference type="InterPro" id="IPR051707">
    <property type="entry name" value="PI-Interact_SigTrans_Reg"/>
</dbReference>
<feature type="domain" description="PH" evidence="2">
    <location>
        <begin position="176"/>
        <end position="271"/>
    </location>
</feature>
<dbReference type="Ensembl" id="ENSSRHT00000091455.1">
    <property type="protein sequence ID" value="ENSSRHP00000089047.1"/>
    <property type="gene ID" value="ENSSRHG00000044037.1"/>
</dbReference>
<dbReference type="InterPro" id="IPR001849">
    <property type="entry name" value="PH_domain"/>
</dbReference>
<evidence type="ECO:0000256" key="1">
    <source>
        <dbReference type="SAM" id="Phobius"/>
    </source>
</evidence>
<dbReference type="FunFam" id="2.30.29.30:FF:000286">
    <property type="entry name" value="PH-protein kinase domain containing protein"/>
    <property type="match status" value="1"/>
</dbReference>
<dbReference type="AlphaFoldDB" id="A0A673MFN4"/>
<evidence type="ECO:0000259" key="2">
    <source>
        <dbReference type="PROSITE" id="PS50003"/>
    </source>
</evidence>